<reference evidence="3 4" key="1">
    <citation type="submission" date="2024-01" db="EMBL/GenBank/DDBJ databases">
        <title>Hyphobacterium bacterium isolated from marine sediment.</title>
        <authorList>
            <person name="Zhao S."/>
        </authorList>
    </citation>
    <scope>NUCLEOTIDE SEQUENCE [LARGE SCALE GENOMIC DNA]</scope>
    <source>
        <strain evidence="3 4">Y60-23</strain>
    </source>
</reference>
<accession>A0ABU7M0V6</accession>
<evidence type="ECO:0000256" key="1">
    <source>
        <dbReference type="SAM" id="MobiDB-lite"/>
    </source>
</evidence>
<dbReference type="Proteomes" id="UP001310692">
    <property type="component" value="Unassembled WGS sequence"/>
</dbReference>
<proteinExistence type="predicted"/>
<dbReference type="RefSeq" id="WP_330197004.1">
    <property type="nucleotide sequence ID" value="NZ_JAZDRO010000005.1"/>
</dbReference>
<name>A0ABU7M0V6_9PROT</name>
<comment type="caution">
    <text evidence="3">The sequence shown here is derived from an EMBL/GenBank/DDBJ whole genome shotgun (WGS) entry which is preliminary data.</text>
</comment>
<evidence type="ECO:0000313" key="4">
    <source>
        <dbReference type="Proteomes" id="UP001310692"/>
    </source>
</evidence>
<keyword evidence="4" id="KW-1185">Reference proteome</keyword>
<feature type="chain" id="PRO_5047220728" description="Secreted protein" evidence="2">
    <location>
        <begin position="21"/>
        <end position="129"/>
    </location>
</feature>
<gene>
    <name evidence="3" type="ORF">V0U35_12215</name>
</gene>
<feature type="compositionally biased region" description="Polar residues" evidence="1">
    <location>
        <begin position="97"/>
        <end position="109"/>
    </location>
</feature>
<dbReference type="EMBL" id="JAZDRO010000005">
    <property type="protein sequence ID" value="MEE2567443.1"/>
    <property type="molecule type" value="Genomic_DNA"/>
</dbReference>
<evidence type="ECO:0000313" key="3">
    <source>
        <dbReference type="EMBL" id="MEE2567443.1"/>
    </source>
</evidence>
<sequence>MKHLIAGLALAGLMTAPALADGMDNAVGNTVRVIIDEAGHGFDAFFDADGSYSDSLGRTGASWTWSDGQLCIVPPAEAEGAEPACGPWDGSLAVGGSETTSDWSDDGSSVTISILEGRGHEAPTPPPAQ</sequence>
<protein>
    <recommendedName>
        <fullName evidence="5">Secreted protein</fullName>
    </recommendedName>
</protein>
<feature type="signal peptide" evidence="2">
    <location>
        <begin position="1"/>
        <end position="20"/>
    </location>
</feature>
<evidence type="ECO:0000256" key="2">
    <source>
        <dbReference type="SAM" id="SignalP"/>
    </source>
</evidence>
<keyword evidence="2" id="KW-0732">Signal</keyword>
<feature type="region of interest" description="Disordered" evidence="1">
    <location>
        <begin position="88"/>
        <end position="109"/>
    </location>
</feature>
<evidence type="ECO:0008006" key="5">
    <source>
        <dbReference type="Google" id="ProtNLM"/>
    </source>
</evidence>
<organism evidence="3 4">
    <name type="scientific">Hyphobacterium marinum</name>
    <dbReference type="NCBI Taxonomy" id="3116574"/>
    <lineage>
        <taxon>Bacteria</taxon>
        <taxon>Pseudomonadati</taxon>
        <taxon>Pseudomonadota</taxon>
        <taxon>Alphaproteobacteria</taxon>
        <taxon>Maricaulales</taxon>
        <taxon>Maricaulaceae</taxon>
        <taxon>Hyphobacterium</taxon>
    </lineage>
</organism>